<dbReference type="Gene3D" id="2.30.130.10">
    <property type="entry name" value="PUA domain"/>
    <property type="match status" value="1"/>
</dbReference>
<dbReference type="InterPro" id="IPR036974">
    <property type="entry name" value="PUA_sf"/>
</dbReference>
<proteinExistence type="inferred from homology"/>
<evidence type="ECO:0000256" key="2">
    <source>
        <dbReference type="ARBA" id="ARBA00022490"/>
    </source>
</evidence>
<comment type="caution">
    <text evidence="10">The sequence shown here is derived from an EMBL/GenBank/DDBJ whole genome shotgun (WGS) entry which is preliminary data.</text>
</comment>
<evidence type="ECO:0000256" key="6">
    <source>
        <dbReference type="ARBA" id="ARBA00022691"/>
    </source>
</evidence>
<dbReference type="AlphaFoldDB" id="A0A1F5TCX5"/>
<organism evidence="10 11">
    <name type="scientific">Candidatus Falkowbacteria bacterium RIFOXYC2_FULL_48_21</name>
    <dbReference type="NCBI Taxonomy" id="1798005"/>
    <lineage>
        <taxon>Bacteria</taxon>
        <taxon>Candidatus Falkowiibacteriota</taxon>
    </lineage>
</organism>
<dbReference type="InterPro" id="IPR019614">
    <property type="entry name" value="SAM-dep_methyl-trfase"/>
</dbReference>
<evidence type="ECO:0000256" key="8">
    <source>
        <dbReference type="ARBA" id="ARBA00038091"/>
    </source>
</evidence>
<dbReference type="PANTHER" id="PTHR42873">
    <property type="entry name" value="RIBOSOMAL RNA LARGE SUBUNIT METHYLTRANSFERASE"/>
    <property type="match status" value="1"/>
</dbReference>
<reference evidence="10 11" key="1">
    <citation type="journal article" date="2016" name="Nat. Commun.">
        <title>Thousands of microbial genomes shed light on interconnected biogeochemical processes in an aquifer system.</title>
        <authorList>
            <person name="Anantharaman K."/>
            <person name="Brown C.T."/>
            <person name="Hug L.A."/>
            <person name="Sharon I."/>
            <person name="Castelle C.J."/>
            <person name="Probst A.J."/>
            <person name="Thomas B.C."/>
            <person name="Singh A."/>
            <person name="Wilkins M.J."/>
            <person name="Karaoz U."/>
            <person name="Brodie E.L."/>
            <person name="Williams K.H."/>
            <person name="Hubbard S.S."/>
            <person name="Banfield J.F."/>
        </authorList>
    </citation>
    <scope>NUCLEOTIDE SEQUENCE [LARGE SCALE GENOMIC DNA]</scope>
</reference>
<name>A0A1F5TCX5_9BACT</name>
<keyword evidence="6" id="KW-0949">S-adenosyl-L-methionine</keyword>
<dbReference type="Gene3D" id="3.40.50.150">
    <property type="entry name" value="Vaccinia Virus protein VP39"/>
    <property type="match status" value="1"/>
</dbReference>
<evidence type="ECO:0000256" key="4">
    <source>
        <dbReference type="ARBA" id="ARBA00022603"/>
    </source>
</evidence>
<dbReference type="Pfam" id="PF17785">
    <property type="entry name" value="PUA_3"/>
    <property type="match status" value="1"/>
</dbReference>
<keyword evidence="3" id="KW-0698">rRNA processing</keyword>
<evidence type="ECO:0000313" key="10">
    <source>
        <dbReference type="EMBL" id="OGF36832.1"/>
    </source>
</evidence>
<dbReference type="InterPro" id="IPR029063">
    <property type="entry name" value="SAM-dependent_MTases_sf"/>
</dbReference>
<accession>A0A1F5TCX5</accession>
<dbReference type="InterPro" id="IPR015947">
    <property type="entry name" value="PUA-like_sf"/>
</dbReference>
<feature type="domain" description="PUA" evidence="9">
    <location>
        <begin position="2"/>
        <end position="87"/>
    </location>
</feature>
<dbReference type="CDD" id="cd02440">
    <property type="entry name" value="AdoMet_MTases"/>
    <property type="match status" value="1"/>
</dbReference>
<protein>
    <recommendedName>
        <fullName evidence="9">PUA domain-containing protein</fullName>
    </recommendedName>
</protein>
<dbReference type="Pfam" id="PF10672">
    <property type="entry name" value="Methyltrans_SAM"/>
    <property type="match status" value="1"/>
</dbReference>
<evidence type="ECO:0000256" key="3">
    <source>
        <dbReference type="ARBA" id="ARBA00022552"/>
    </source>
</evidence>
<dbReference type="GO" id="GO:0006364">
    <property type="term" value="P:rRNA processing"/>
    <property type="evidence" value="ECO:0007669"/>
    <property type="project" value="UniProtKB-KW"/>
</dbReference>
<dbReference type="SMART" id="SM00359">
    <property type="entry name" value="PUA"/>
    <property type="match status" value="1"/>
</dbReference>
<keyword evidence="7" id="KW-0694">RNA-binding</keyword>
<evidence type="ECO:0000256" key="7">
    <source>
        <dbReference type="ARBA" id="ARBA00022884"/>
    </source>
</evidence>
<dbReference type="GO" id="GO:0005737">
    <property type="term" value="C:cytoplasm"/>
    <property type="evidence" value="ECO:0007669"/>
    <property type="project" value="UniProtKB-SubCell"/>
</dbReference>
<dbReference type="Gene3D" id="3.30.750.80">
    <property type="entry name" value="RNA methyltransferase domain (HRMD) like"/>
    <property type="match status" value="1"/>
</dbReference>
<dbReference type="InterPro" id="IPR002478">
    <property type="entry name" value="PUA"/>
</dbReference>
<dbReference type="EMBL" id="MFGM01000028">
    <property type="protein sequence ID" value="OGF36832.1"/>
    <property type="molecule type" value="Genomic_DNA"/>
</dbReference>
<comment type="subcellular location">
    <subcellularLocation>
        <location evidence="1">Cytoplasm</location>
    </subcellularLocation>
</comment>
<keyword evidence="5" id="KW-0808">Transferase</keyword>
<dbReference type="GO" id="GO:0003723">
    <property type="term" value="F:RNA binding"/>
    <property type="evidence" value="ECO:0007669"/>
    <property type="project" value="UniProtKB-KW"/>
</dbReference>
<dbReference type="CDD" id="cd21153">
    <property type="entry name" value="PUA_RlmI"/>
    <property type="match status" value="1"/>
</dbReference>
<dbReference type="Proteomes" id="UP000178656">
    <property type="component" value="Unassembled WGS sequence"/>
</dbReference>
<comment type="similarity">
    <text evidence="8">Belongs to the methyltransferase superfamily. RlmI family.</text>
</comment>
<gene>
    <name evidence="10" type="ORF">A2482_03325</name>
</gene>
<dbReference type="SUPFAM" id="SSF88697">
    <property type="entry name" value="PUA domain-like"/>
    <property type="match status" value="1"/>
</dbReference>
<dbReference type="GO" id="GO:0032259">
    <property type="term" value="P:methylation"/>
    <property type="evidence" value="ECO:0007669"/>
    <property type="project" value="UniProtKB-KW"/>
</dbReference>
<dbReference type="PROSITE" id="PS50890">
    <property type="entry name" value="PUA"/>
    <property type="match status" value="1"/>
</dbReference>
<dbReference type="InterPro" id="IPR041532">
    <property type="entry name" value="RlmI-like_PUA"/>
</dbReference>
<keyword evidence="2" id="KW-0963">Cytoplasm</keyword>
<keyword evidence="4" id="KW-0489">Methyltransferase</keyword>
<dbReference type="CDD" id="cd11572">
    <property type="entry name" value="RlmI_M_like"/>
    <property type="match status" value="1"/>
</dbReference>
<evidence type="ECO:0000256" key="1">
    <source>
        <dbReference type="ARBA" id="ARBA00004496"/>
    </source>
</evidence>
<evidence type="ECO:0000313" key="11">
    <source>
        <dbReference type="Proteomes" id="UP000178656"/>
    </source>
</evidence>
<evidence type="ECO:0000256" key="5">
    <source>
        <dbReference type="ARBA" id="ARBA00022679"/>
    </source>
</evidence>
<dbReference type="SUPFAM" id="SSF53335">
    <property type="entry name" value="S-adenosyl-L-methionine-dependent methyltransferases"/>
    <property type="match status" value="1"/>
</dbReference>
<sequence>MINLTIQNNRISPILGRHPWLFSRGVLNLPDGIESGEPVKLFDQNKRFLAQGYFNSYSQIAVRIWSYEENEEINDAFFITRITKALALRKQYLASKLTDSFRLFNSENEGLPGLVVDKYADYLVVQFHTRGIETWKPQILDALIKIVKPKGIFEKTYVSEARMEKPENPTGLLYGELPEKIIIKENGLRFYVDVRAGQKTGFFLDQRDKRAAVGRFSDGKTVLNCFAYTGGFSVYALAGGAKEVTSVEISEGALDAARENIKLNKFDLKKCHFECADVKDYLRNAPTDKFDLIVLDPPAFIKNRDKVREGIGGYKKINEVAIRLIKQPGILVTCSCSAHLPIQDFRFLLAEAAGYAKKSAQILETYTHGLDHPELVAFTEGDYLKCFILQIQQ</sequence>
<dbReference type="PANTHER" id="PTHR42873:SF1">
    <property type="entry name" value="S-ADENOSYLMETHIONINE-DEPENDENT METHYLTRANSFERASE DOMAIN-CONTAINING PROTEIN"/>
    <property type="match status" value="1"/>
</dbReference>
<dbReference type="GO" id="GO:0008168">
    <property type="term" value="F:methyltransferase activity"/>
    <property type="evidence" value="ECO:0007669"/>
    <property type="project" value="UniProtKB-KW"/>
</dbReference>
<evidence type="ECO:0000259" key="9">
    <source>
        <dbReference type="SMART" id="SM00359"/>
    </source>
</evidence>